<dbReference type="Gene3D" id="1.10.260.40">
    <property type="entry name" value="lambda repressor-like DNA-binding domains"/>
    <property type="match status" value="1"/>
</dbReference>
<proteinExistence type="predicted"/>
<name>A0A645JLI1_9ZZZZ</name>
<dbReference type="EMBL" id="VSSQ01144173">
    <property type="protein sequence ID" value="MPN63960.1"/>
    <property type="molecule type" value="Genomic_DNA"/>
</dbReference>
<dbReference type="PROSITE" id="PS50943">
    <property type="entry name" value="HTH_CROC1"/>
    <property type="match status" value="1"/>
</dbReference>
<organism evidence="2">
    <name type="scientific">bioreactor metagenome</name>
    <dbReference type="NCBI Taxonomy" id="1076179"/>
    <lineage>
        <taxon>unclassified sequences</taxon>
        <taxon>metagenomes</taxon>
        <taxon>ecological metagenomes</taxon>
    </lineage>
</organism>
<dbReference type="SUPFAM" id="SSF47413">
    <property type="entry name" value="lambda repressor-like DNA-binding domains"/>
    <property type="match status" value="1"/>
</dbReference>
<accession>A0A645JLI1</accession>
<dbReference type="InterPro" id="IPR001387">
    <property type="entry name" value="Cro/C1-type_HTH"/>
</dbReference>
<evidence type="ECO:0000259" key="1">
    <source>
        <dbReference type="PROSITE" id="PS50943"/>
    </source>
</evidence>
<feature type="domain" description="HTH cro/C1-type" evidence="1">
    <location>
        <begin position="15"/>
        <end position="65"/>
    </location>
</feature>
<protein>
    <recommendedName>
        <fullName evidence="1">HTH cro/C1-type domain-containing protein</fullName>
    </recommendedName>
</protein>
<sequence length="110" mass="12310">MHELTLAERICRILQEQRLKKVQFAKILGISANYVSLLASGRKTTISEPLAKLIERIYGYSACWIRTGSLPVYPDGMAPGLRADTVKQIRQMSESELQAVASFIQSLERG</sequence>
<dbReference type="SMART" id="SM00530">
    <property type="entry name" value="HTH_XRE"/>
    <property type="match status" value="1"/>
</dbReference>
<dbReference type="CDD" id="cd00093">
    <property type="entry name" value="HTH_XRE"/>
    <property type="match status" value="1"/>
</dbReference>
<dbReference type="Pfam" id="PF01381">
    <property type="entry name" value="HTH_3"/>
    <property type="match status" value="1"/>
</dbReference>
<dbReference type="InterPro" id="IPR010982">
    <property type="entry name" value="Lambda_DNA-bd_dom_sf"/>
</dbReference>
<dbReference type="GO" id="GO:0003677">
    <property type="term" value="F:DNA binding"/>
    <property type="evidence" value="ECO:0007669"/>
    <property type="project" value="InterPro"/>
</dbReference>
<gene>
    <name evidence="2" type="ORF">SDC9_211729</name>
</gene>
<reference evidence="2" key="1">
    <citation type="submission" date="2019-08" db="EMBL/GenBank/DDBJ databases">
        <authorList>
            <person name="Kucharzyk K."/>
            <person name="Murdoch R.W."/>
            <person name="Higgins S."/>
            <person name="Loffler F."/>
        </authorList>
    </citation>
    <scope>NUCLEOTIDE SEQUENCE</scope>
</reference>
<dbReference type="AlphaFoldDB" id="A0A645JLI1"/>
<comment type="caution">
    <text evidence="2">The sequence shown here is derived from an EMBL/GenBank/DDBJ whole genome shotgun (WGS) entry which is preliminary data.</text>
</comment>
<evidence type="ECO:0000313" key="2">
    <source>
        <dbReference type="EMBL" id="MPN63960.1"/>
    </source>
</evidence>